<sequence>MTQFKFLPTTCVSDALGGMNHLDPLIKPLKEEYQICGRAFTVQLPINDNLLVLQAIKEAHPGDILVIDAKGGRQFAAAGDFILGMAKTLGIAGIVIDGVIRDIVGVKQLDFPVFCKGTTAAASQKHGKGSLNEPISCGGTAVEPGDLIIGDADGVVVVPKNIEQAVYKKALDKIKKDEARENRVSGNPEEIMHYINNMLSKAK</sequence>
<accession>A0ABS2Q1L0</accession>
<evidence type="ECO:0000256" key="3">
    <source>
        <dbReference type="ARBA" id="ARBA00008621"/>
    </source>
</evidence>
<gene>
    <name evidence="13" type="ORF">JOD45_002398</name>
</gene>
<dbReference type="PANTHER" id="PTHR33254">
    <property type="entry name" value="4-HYDROXY-4-METHYL-2-OXOGLUTARATE ALDOLASE 3-RELATED"/>
    <property type="match status" value="1"/>
</dbReference>
<comment type="function">
    <text evidence="8">Catalyzes the aldol cleavage of 4-hydroxy-4-methyl-2-oxoglutarate (HMG) into 2 molecules of pyruvate. Also contains a secondary oxaloacetate (OAA) decarboxylase activity due to the common pyruvate enolate transition state formed following C-C bond cleavage in the retro-aldol and decarboxylation reactions.</text>
</comment>
<dbReference type="EMBL" id="JAFBER010000016">
    <property type="protein sequence ID" value="MBM7646172.1"/>
    <property type="molecule type" value="Genomic_DNA"/>
</dbReference>
<comment type="caution">
    <text evidence="13">The sequence shown here is derived from an EMBL/GenBank/DDBJ whole genome shotgun (WGS) entry which is preliminary data.</text>
</comment>
<dbReference type="InterPro" id="IPR005493">
    <property type="entry name" value="RraA/RraA-like"/>
</dbReference>
<dbReference type="CDD" id="cd16841">
    <property type="entry name" value="RraA_family"/>
    <property type="match status" value="1"/>
</dbReference>
<evidence type="ECO:0000256" key="2">
    <source>
        <dbReference type="ARBA" id="ARBA00001968"/>
    </source>
</evidence>
<evidence type="ECO:0000256" key="4">
    <source>
        <dbReference type="ARBA" id="ARBA00011233"/>
    </source>
</evidence>
<comment type="catalytic activity">
    <reaction evidence="1">
        <text>4-hydroxy-4-methyl-2-oxoglutarate = 2 pyruvate</text>
        <dbReference type="Rhea" id="RHEA:22748"/>
        <dbReference type="ChEBI" id="CHEBI:15361"/>
        <dbReference type="ChEBI" id="CHEBI:58276"/>
        <dbReference type="EC" id="4.1.3.17"/>
    </reaction>
</comment>
<comment type="subunit">
    <text evidence="4">Homotrimer.</text>
</comment>
<keyword evidence="14" id="KW-1185">Reference proteome</keyword>
<dbReference type="Proteomes" id="UP000808914">
    <property type="component" value="Unassembled WGS sequence"/>
</dbReference>
<dbReference type="SUPFAM" id="SSF89562">
    <property type="entry name" value="RraA-like"/>
    <property type="match status" value="1"/>
</dbReference>
<dbReference type="EC" id="4.1.1.112" evidence="6"/>
<evidence type="ECO:0000313" key="13">
    <source>
        <dbReference type="EMBL" id="MBM7646172.1"/>
    </source>
</evidence>
<reference evidence="13 14" key="1">
    <citation type="submission" date="2021-01" db="EMBL/GenBank/DDBJ databases">
        <title>Genomic Encyclopedia of Type Strains, Phase IV (KMG-IV): sequencing the most valuable type-strain genomes for metagenomic binning, comparative biology and taxonomic classification.</title>
        <authorList>
            <person name="Goeker M."/>
        </authorList>
    </citation>
    <scope>NUCLEOTIDE SEQUENCE [LARGE SCALE GENOMIC DNA]</scope>
    <source>
        <strain evidence="13 14">DSM 28236</strain>
    </source>
</reference>
<evidence type="ECO:0000256" key="6">
    <source>
        <dbReference type="ARBA" id="ARBA00012947"/>
    </source>
</evidence>
<evidence type="ECO:0000256" key="7">
    <source>
        <dbReference type="ARBA" id="ARBA00016549"/>
    </source>
</evidence>
<dbReference type="PANTHER" id="PTHR33254:SF4">
    <property type="entry name" value="4-HYDROXY-4-METHYL-2-OXOGLUTARATE ALDOLASE 3-RELATED"/>
    <property type="match status" value="1"/>
</dbReference>
<comment type="similarity">
    <text evidence="3">Belongs to the class II aldolase/RraA-like family.</text>
</comment>
<evidence type="ECO:0000256" key="5">
    <source>
        <dbReference type="ARBA" id="ARBA00012213"/>
    </source>
</evidence>
<evidence type="ECO:0000256" key="10">
    <source>
        <dbReference type="ARBA" id="ARBA00030169"/>
    </source>
</evidence>
<dbReference type="RefSeq" id="WP_338056091.1">
    <property type="nucleotide sequence ID" value="NZ_JAFBER010000016.1"/>
</dbReference>
<organism evidence="13 14">
    <name type="scientific">Scopulibacillus daqui</name>
    <dbReference type="NCBI Taxonomy" id="1469162"/>
    <lineage>
        <taxon>Bacteria</taxon>
        <taxon>Bacillati</taxon>
        <taxon>Bacillota</taxon>
        <taxon>Bacilli</taxon>
        <taxon>Bacillales</taxon>
        <taxon>Sporolactobacillaceae</taxon>
        <taxon>Scopulibacillus</taxon>
    </lineage>
</organism>
<dbReference type="InterPro" id="IPR036704">
    <property type="entry name" value="RraA/RraA-like_sf"/>
</dbReference>
<evidence type="ECO:0000256" key="11">
    <source>
        <dbReference type="ARBA" id="ARBA00032305"/>
    </source>
</evidence>
<protein>
    <recommendedName>
        <fullName evidence="7">Putative 4-hydroxy-4-methyl-2-oxoglutarate aldolase</fullName>
        <ecNumber evidence="6">4.1.1.112</ecNumber>
        <ecNumber evidence="5">4.1.3.17</ecNumber>
    </recommendedName>
    <alternativeName>
        <fullName evidence="11">Oxaloacetate decarboxylase</fullName>
    </alternativeName>
    <alternativeName>
        <fullName evidence="9">Regulator of ribonuclease activity homolog</fullName>
    </alternativeName>
    <alternativeName>
        <fullName evidence="10">RraA-like protein</fullName>
    </alternativeName>
</protein>
<comment type="catalytic activity">
    <reaction evidence="12">
        <text>oxaloacetate + H(+) = pyruvate + CO2</text>
        <dbReference type="Rhea" id="RHEA:15641"/>
        <dbReference type="ChEBI" id="CHEBI:15361"/>
        <dbReference type="ChEBI" id="CHEBI:15378"/>
        <dbReference type="ChEBI" id="CHEBI:16452"/>
        <dbReference type="ChEBI" id="CHEBI:16526"/>
        <dbReference type="EC" id="4.1.1.112"/>
    </reaction>
</comment>
<evidence type="ECO:0000256" key="1">
    <source>
        <dbReference type="ARBA" id="ARBA00001342"/>
    </source>
</evidence>
<name>A0ABS2Q1L0_9BACL</name>
<evidence type="ECO:0000256" key="12">
    <source>
        <dbReference type="ARBA" id="ARBA00047973"/>
    </source>
</evidence>
<proteinExistence type="inferred from homology"/>
<comment type="cofactor">
    <cofactor evidence="2">
        <name>a divalent metal cation</name>
        <dbReference type="ChEBI" id="CHEBI:60240"/>
    </cofactor>
</comment>
<dbReference type="Pfam" id="PF03737">
    <property type="entry name" value="RraA-like"/>
    <property type="match status" value="1"/>
</dbReference>
<evidence type="ECO:0000313" key="14">
    <source>
        <dbReference type="Proteomes" id="UP000808914"/>
    </source>
</evidence>
<evidence type="ECO:0000256" key="9">
    <source>
        <dbReference type="ARBA" id="ARBA00029596"/>
    </source>
</evidence>
<evidence type="ECO:0000256" key="8">
    <source>
        <dbReference type="ARBA" id="ARBA00025046"/>
    </source>
</evidence>
<dbReference type="EC" id="4.1.3.17" evidence="5"/>
<dbReference type="Gene3D" id="3.50.30.40">
    <property type="entry name" value="Ribonuclease E inhibitor RraA/RraA-like"/>
    <property type="match status" value="1"/>
</dbReference>